<evidence type="ECO:0000256" key="2">
    <source>
        <dbReference type="ARBA" id="ARBA00022723"/>
    </source>
</evidence>
<dbReference type="InterPro" id="IPR015813">
    <property type="entry name" value="Pyrv/PenolPyrv_kinase-like_dom"/>
</dbReference>
<keyword evidence="3" id="KW-0460">Magnesium</keyword>
<evidence type="ECO:0000256" key="1">
    <source>
        <dbReference type="ARBA" id="ARBA00001946"/>
    </source>
</evidence>
<dbReference type="PIRSF" id="PIRSF015582">
    <property type="entry name" value="Cit_lyase_B"/>
    <property type="match status" value="1"/>
</dbReference>
<evidence type="ECO:0000313" key="5">
    <source>
        <dbReference type="EMBL" id="MFD1037459.1"/>
    </source>
</evidence>
<evidence type="ECO:0000259" key="4">
    <source>
        <dbReference type="Pfam" id="PF03328"/>
    </source>
</evidence>
<evidence type="ECO:0000256" key="3">
    <source>
        <dbReference type="ARBA" id="ARBA00022842"/>
    </source>
</evidence>
<gene>
    <name evidence="5" type="ORF">ACFQ3N_03335</name>
</gene>
<comment type="caution">
    <text evidence="5">The sequence shown here is derived from an EMBL/GenBank/DDBJ whole genome shotgun (WGS) entry which is preliminary data.</text>
</comment>
<proteinExistence type="predicted"/>
<dbReference type="PANTHER" id="PTHR32308:SF10">
    <property type="entry name" value="CITRATE LYASE SUBUNIT BETA"/>
    <property type="match status" value="1"/>
</dbReference>
<protein>
    <submittedName>
        <fullName evidence="5">HpcH/HpaI aldolase/citrate lyase family protein</fullName>
    </submittedName>
</protein>
<dbReference type="PANTHER" id="PTHR32308">
    <property type="entry name" value="LYASE BETA SUBUNIT, PUTATIVE (AFU_ORTHOLOGUE AFUA_4G13030)-RELATED"/>
    <property type="match status" value="1"/>
</dbReference>
<dbReference type="RefSeq" id="WP_390359520.1">
    <property type="nucleotide sequence ID" value="NZ_JBHTKJ010000007.1"/>
</dbReference>
<comment type="cofactor">
    <cofactor evidence="1">
        <name>Mg(2+)</name>
        <dbReference type="ChEBI" id="CHEBI:18420"/>
    </cofactor>
</comment>
<dbReference type="Gene3D" id="3.20.20.60">
    <property type="entry name" value="Phosphoenolpyruvate-binding domains"/>
    <property type="match status" value="1"/>
</dbReference>
<dbReference type="InterPro" id="IPR040442">
    <property type="entry name" value="Pyrv_kinase-like_dom_sf"/>
</dbReference>
<name>A0ABW3LIX8_9BACI</name>
<dbReference type="EMBL" id="JBHTKJ010000007">
    <property type="protein sequence ID" value="MFD1037459.1"/>
    <property type="molecule type" value="Genomic_DNA"/>
</dbReference>
<dbReference type="GO" id="GO:0016829">
    <property type="term" value="F:lyase activity"/>
    <property type="evidence" value="ECO:0007669"/>
    <property type="project" value="UniProtKB-KW"/>
</dbReference>
<keyword evidence="6" id="KW-1185">Reference proteome</keyword>
<dbReference type="SUPFAM" id="SSF51621">
    <property type="entry name" value="Phosphoenolpyruvate/pyruvate domain"/>
    <property type="match status" value="1"/>
</dbReference>
<sequence length="274" mass="30585">MDKSYLFVPGNQFERIGKAIRSEADAVIIDLEDSIAIKEKNNARSCAERALDHYEIDDKQVYIRINDLKSDFWTKDAELLVKYPFVSVMLPKTESAEDIYSLNSNLSFGQKIIPLIETAKGIASSTEIATSAQNIVRLAFGAVDYCLDLGISITQNEHELIYPRSSLVVASRAADIQSPIDTVYVNIEDDSGFLEETKLAIQLGLFAKLCIHPKQVKLVNQLFVPSKTDVQWAKEVITTFEEAESQGLASIKLNGGMIDYPVYKQALSIVERIK</sequence>
<reference evidence="6" key="1">
    <citation type="journal article" date="2019" name="Int. J. Syst. Evol. Microbiol.">
        <title>The Global Catalogue of Microorganisms (GCM) 10K type strain sequencing project: providing services to taxonomists for standard genome sequencing and annotation.</title>
        <authorList>
            <consortium name="The Broad Institute Genomics Platform"/>
            <consortium name="The Broad Institute Genome Sequencing Center for Infectious Disease"/>
            <person name="Wu L."/>
            <person name="Ma J."/>
        </authorList>
    </citation>
    <scope>NUCLEOTIDE SEQUENCE [LARGE SCALE GENOMIC DNA]</scope>
    <source>
        <strain evidence="6">CCUG 56754</strain>
    </source>
</reference>
<organism evidence="5 6">
    <name type="scientific">Virgibacillus byunsanensis</name>
    <dbReference type="NCBI Taxonomy" id="570945"/>
    <lineage>
        <taxon>Bacteria</taxon>
        <taxon>Bacillati</taxon>
        <taxon>Bacillota</taxon>
        <taxon>Bacilli</taxon>
        <taxon>Bacillales</taxon>
        <taxon>Bacillaceae</taxon>
        <taxon>Virgibacillus</taxon>
    </lineage>
</organism>
<evidence type="ECO:0000313" key="6">
    <source>
        <dbReference type="Proteomes" id="UP001597040"/>
    </source>
</evidence>
<accession>A0ABW3LIX8</accession>
<dbReference type="Proteomes" id="UP001597040">
    <property type="component" value="Unassembled WGS sequence"/>
</dbReference>
<feature type="domain" description="HpcH/HpaI aldolase/citrate lyase" evidence="4">
    <location>
        <begin position="3"/>
        <end position="213"/>
    </location>
</feature>
<dbReference type="InterPro" id="IPR005000">
    <property type="entry name" value="Aldolase/citrate-lyase_domain"/>
</dbReference>
<dbReference type="Pfam" id="PF03328">
    <property type="entry name" value="HpcH_HpaI"/>
    <property type="match status" value="1"/>
</dbReference>
<keyword evidence="5" id="KW-0456">Lyase</keyword>
<dbReference type="InterPro" id="IPR011206">
    <property type="entry name" value="Citrate_lyase_beta/mcl1/mcl2"/>
</dbReference>
<keyword evidence="2" id="KW-0479">Metal-binding</keyword>